<dbReference type="AlphaFoldDB" id="A0A3L7JAK1"/>
<organism evidence="3 4">
    <name type="scientific">Notoacmeibacter ruber</name>
    <dbReference type="NCBI Taxonomy" id="2670375"/>
    <lineage>
        <taxon>Bacteria</taxon>
        <taxon>Pseudomonadati</taxon>
        <taxon>Pseudomonadota</taxon>
        <taxon>Alphaproteobacteria</taxon>
        <taxon>Hyphomicrobiales</taxon>
        <taxon>Notoacmeibacteraceae</taxon>
        <taxon>Notoacmeibacter</taxon>
    </lineage>
</organism>
<dbReference type="Pfam" id="PF02350">
    <property type="entry name" value="Epimerase_2"/>
    <property type="match status" value="1"/>
</dbReference>
<dbReference type="Gene3D" id="3.40.50.2000">
    <property type="entry name" value="Glycogen Phosphorylase B"/>
    <property type="match status" value="2"/>
</dbReference>
<comment type="caution">
    <text evidence="3">The sequence shown here is derived from an EMBL/GenBank/DDBJ whole genome shotgun (WGS) entry which is preliminary data.</text>
</comment>
<evidence type="ECO:0000256" key="1">
    <source>
        <dbReference type="RuleBase" id="RU003513"/>
    </source>
</evidence>
<dbReference type="EMBL" id="RCWN01000001">
    <property type="protein sequence ID" value="RLQ87385.1"/>
    <property type="molecule type" value="Genomic_DNA"/>
</dbReference>
<dbReference type="PANTHER" id="PTHR43174:SF1">
    <property type="entry name" value="UDP-N-ACETYLGLUCOSAMINE 2-EPIMERASE"/>
    <property type="match status" value="1"/>
</dbReference>
<dbReference type="CDD" id="cd03786">
    <property type="entry name" value="GTB_UDP-GlcNAc_2-Epimerase"/>
    <property type="match status" value="1"/>
</dbReference>
<proteinExistence type="inferred from homology"/>
<protein>
    <submittedName>
        <fullName evidence="3">UDP-N-acetylglucosamine 2-epimerase (Non-hydrolyzing)</fullName>
        <ecNumber evidence="3">5.1.3.14</ecNumber>
    </submittedName>
</protein>
<accession>A0A3L7JAK1</accession>
<dbReference type="PANTHER" id="PTHR43174">
    <property type="entry name" value="UDP-N-ACETYLGLUCOSAMINE 2-EPIMERASE"/>
    <property type="match status" value="1"/>
</dbReference>
<comment type="similarity">
    <text evidence="1">Belongs to the UDP-N-acetylglucosamine 2-epimerase family.</text>
</comment>
<reference evidence="3 4" key="1">
    <citation type="submission" date="2018-10" db="EMBL/GenBank/DDBJ databases">
        <title>Notoacmeibacter sp. M2BS9Y-3-1, whole genome shotgun sequence.</title>
        <authorList>
            <person name="Tuo L."/>
        </authorList>
    </citation>
    <scope>NUCLEOTIDE SEQUENCE [LARGE SCALE GENOMIC DNA]</scope>
    <source>
        <strain evidence="3 4">M2BS9Y-3-1</strain>
    </source>
</reference>
<dbReference type="InterPro" id="IPR029767">
    <property type="entry name" value="WecB-like"/>
</dbReference>
<evidence type="ECO:0000313" key="3">
    <source>
        <dbReference type="EMBL" id="RLQ87385.1"/>
    </source>
</evidence>
<evidence type="ECO:0000259" key="2">
    <source>
        <dbReference type="Pfam" id="PF02350"/>
    </source>
</evidence>
<keyword evidence="4" id="KW-1185">Reference proteome</keyword>
<dbReference type="EC" id="5.1.3.14" evidence="3"/>
<dbReference type="SUPFAM" id="SSF53756">
    <property type="entry name" value="UDP-Glycosyltransferase/glycogen phosphorylase"/>
    <property type="match status" value="1"/>
</dbReference>
<evidence type="ECO:0000313" key="4">
    <source>
        <dbReference type="Proteomes" id="UP000281094"/>
    </source>
</evidence>
<feature type="domain" description="UDP-N-acetylglucosamine 2-epimerase" evidence="2">
    <location>
        <begin position="30"/>
        <end position="365"/>
    </location>
</feature>
<name>A0A3L7JAK1_9HYPH</name>
<dbReference type="GO" id="GO:0008761">
    <property type="term" value="F:UDP-N-acetylglucosamine 2-epimerase activity"/>
    <property type="evidence" value="ECO:0007669"/>
    <property type="project" value="UniProtKB-EC"/>
</dbReference>
<sequence length="384" mass="43046">MTRLKVMTILGTRPEIIRLARVLARLEDYTDHKLVHTGQNWDHSLNDVFFEDLGLRKPDYFLGTGGGTLGETLGNILIETEKVLVAERPDAVLILGDTNSAISAIIARRLKIPVYHMEAGNRSFDRNVPEETNRKLVDHVADFNLVYTEHARRHLLSEGIEHRRIYLTGSPMREVLNQYRYQIKASDVLTQLGLSDQGYFIVSLHREENVDSAARLTQLTEALNQIAERYDMPVIVSTHPRTRKRLDALANAMFDPRIRWMQPFGFSDYNKLQMQSFCAISDSGTIAEESSILGFAAITPRDAIERPEALDVGCITLTGLDAATIMNGIEASTRFLAERCENGASKPVPADYCITNTSERVVSLILGTAKLSNAWDGIRSNDLQ</sequence>
<dbReference type="NCBIfam" id="TIGR00236">
    <property type="entry name" value="wecB"/>
    <property type="match status" value="1"/>
</dbReference>
<dbReference type="RefSeq" id="WP_121644353.1">
    <property type="nucleotide sequence ID" value="NZ_RCWN01000001.1"/>
</dbReference>
<gene>
    <name evidence="3" type="ORF">D8780_03345</name>
</gene>
<dbReference type="InterPro" id="IPR003331">
    <property type="entry name" value="UDP_GlcNAc_Epimerase_2_dom"/>
</dbReference>
<keyword evidence="1 3" id="KW-0413">Isomerase</keyword>
<dbReference type="Proteomes" id="UP000281094">
    <property type="component" value="Unassembled WGS sequence"/>
</dbReference>